<keyword evidence="1" id="KW-1133">Transmembrane helix</keyword>
<dbReference type="AlphaFoldDB" id="A0A7D4TS71"/>
<keyword evidence="1" id="KW-0472">Membrane</keyword>
<protein>
    <submittedName>
        <fullName evidence="2">DUF624 domain-containing protein</fullName>
    </submittedName>
</protein>
<feature type="transmembrane region" description="Helical" evidence="1">
    <location>
        <begin position="182"/>
        <end position="201"/>
    </location>
</feature>
<dbReference type="EMBL" id="CP054038">
    <property type="protein sequence ID" value="QKJ20584.1"/>
    <property type="molecule type" value="Genomic_DNA"/>
</dbReference>
<evidence type="ECO:0000256" key="1">
    <source>
        <dbReference type="SAM" id="Phobius"/>
    </source>
</evidence>
<dbReference type="RefSeq" id="WP_172991009.1">
    <property type="nucleotide sequence ID" value="NZ_CP054038.1"/>
</dbReference>
<dbReference type="Pfam" id="PF04854">
    <property type="entry name" value="DUF624"/>
    <property type="match status" value="1"/>
</dbReference>
<reference evidence="2 3" key="1">
    <citation type="submission" date="2020-05" db="EMBL/GenBank/DDBJ databases">
        <title>Strain PA2F3 complete genome.</title>
        <authorList>
            <person name="Kim Y.-S."/>
            <person name="Kim S.-J."/>
            <person name="Jung H.-k."/>
            <person name="Kim S.-E."/>
            <person name="Kim K.-H."/>
        </authorList>
    </citation>
    <scope>NUCLEOTIDE SEQUENCE [LARGE SCALE GENOMIC DNA]</scope>
    <source>
        <strain evidence="2 3">PA2F3</strain>
    </source>
</reference>
<sequence>MTTSTPSPTWALRLHDAFEWISWVLTVNALWYLFTILGGVVLGAAPASAVASELTRRRLRGEAFPVLHEFSRSWRRHFRDANVALLPGFGASALLLVGVLGMAQAGSLGSAFGVIAVGALSVATAVTTVAVTMYAHYDLPRGAYLFTAMRWTVRNLPHIAMLALVGVAIVGAGFVLPGIIPFLSLGAWITASTAMCIAFYVSNDKRVALEQSAR</sequence>
<feature type="transmembrane region" description="Helical" evidence="1">
    <location>
        <begin position="20"/>
        <end position="50"/>
    </location>
</feature>
<accession>A0A7D4TS71</accession>
<evidence type="ECO:0000313" key="2">
    <source>
        <dbReference type="EMBL" id="QKJ20584.1"/>
    </source>
</evidence>
<name>A0A7D4TS71_9MICO</name>
<feature type="transmembrane region" description="Helical" evidence="1">
    <location>
        <begin position="156"/>
        <end position="176"/>
    </location>
</feature>
<gene>
    <name evidence="2" type="ORF">HQM25_15310</name>
</gene>
<evidence type="ECO:0000313" key="3">
    <source>
        <dbReference type="Proteomes" id="UP000502498"/>
    </source>
</evidence>
<feature type="transmembrane region" description="Helical" evidence="1">
    <location>
        <begin position="111"/>
        <end position="135"/>
    </location>
</feature>
<dbReference type="Proteomes" id="UP000502498">
    <property type="component" value="Chromosome"/>
</dbReference>
<proteinExistence type="predicted"/>
<dbReference type="InterPro" id="IPR006938">
    <property type="entry name" value="DUF624"/>
</dbReference>
<organism evidence="2 3">
    <name type="scientific">Microbacterium hominis</name>
    <dbReference type="NCBI Taxonomy" id="162426"/>
    <lineage>
        <taxon>Bacteria</taxon>
        <taxon>Bacillati</taxon>
        <taxon>Actinomycetota</taxon>
        <taxon>Actinomycetes</taxon>
        <taxon>Micrococcales</taxon>
        <taxon>Microbacteriaceae</taxon>
        <taxon>Microbacterium</taxon>
    </lineage>
</organism>
<keyword evidence="1" id="KW-0812">Transmembrane</keyword>
<feature type="transmembrane region" description="Helical" evidence="1">
    <location>
        <begin position="83"/>
        <end position="105"/>
    </location>
</feature>